<feature type="compositionally biased region" description="Low complexity" evidence="1">
    <location>
        <begin position="15"/>
        <end position="41"/>
    </location>
</feature>
<feature type="compositionally biased region" description="Basic and acidic residues" evidence="1">
    <location>
        <begin position="1"/>
        <end position="14"/>
    </location>
</feature>
<reference evidence="2" key="1">
    <citation type="submission" date="2021-06" db="EMBL/GenBank/DDBJ databases">
        <authorList>
            <person name="Kallberg Y."/>
            <person name="Tangrot J."/>
            <person name="Rosling A."/>
        </authorList>
    </citation>
    <scope>NUCLEOTIDE SEQUENCE</scope>
    <source>
        <strain evidence="2">IN212</strain>
    </source>
</reference>
<organism evidence="2 3">
    <name type="scientific">Racocetra fulgida</name>
    <dbReference type="NCBI Taxonomy" id="60492"/>
    <lineage>
        <taxon>Eukaryota</taxon>
        <taxon>Fungi</taxon>
        <taxon>Fungi incertae sedis</taxon>
        <taxon>Mucoromycota</taxon>
        <taxon>Glomeromycotina</taxon>
        <taxon>Glomeromycetes</taxon>
        <taxon>Diversisporales</taxon>
        <taxon>Gigasporaceae</taxon>
        <taxon>Racocetra</taxon>
    </lineage>
</organism>
<feature type="region of interest" description="Disordered" evidence="1">
    <location>
        <begin position="88"/>
        <end position="136"/>
    </location>
</feature>
<feature type="compositionally biased region" description="Low complexity" evidence="1">
    <location>
        <begin position="120"/>
        <end position="129"/>
    </location>
</feature>
<evidence type="ECO:0000313" key="3">
    <source>
        <dbReference type="Proteomes" id="UP000789396"/>
    </source>
</evidence>
<gene>
    <name evidence="2" type="ORF">RFULGI_LOCUS9502</name>
</gene>
<accession>A0A9N9EI90</accession>
<comment type="caution">
    <text evidence="2">The sequence shown here is derived from an EMBL/GenBank/DDBJ whole genome shotgun (WGS) entry which is preliminary data.</text>
</comment>
<dbReference type="EMBL" id="CAJVPZ010017069">
    <property type="protein sequence ID" value="CAG8678123.1"/>
    <property type="molecule type" value="Genomic_DNA"/>
</dbReference>
<dbReference type="AlphaFoldDB" id="A0A9N9EI90"/>
<evidence type="ECO:0000313" key="2">
    <source>
        <dbReference type="EMBL" id="CAG8678123.1"/>
    </source>
</evidence>
<keyword evidence="3" id="KW-1185">Reference proteome</keyword>
<feature type="region of interest" description="Disordered" evidence="1">
    <location>
        <begin position="1"/>
        <end position="67"/>
    </location>
</feature>
<name>A0A9N9EI90_9GLOM</name>
<sequence length="163" mass="18136">KSKSDRNSKTEKTQTTKPTKSSTKSAAASMTLTMTTLSLDTPVKTEPSVTSSFKASPQSERETSIKEYPQQHLIKEWRWAHYGQTETRSVHNDQYKVAPQSPKAMQGVEKIPSINTHPPQSTQSTQSTTASFLPPPPLDIPISSNFTRYDKNVWSLVNGLTNL</sequence>
<feature type="compositionally biased region" description="Polar residues" evidence="1">
    <location>
        <begin position="47"/>
        <end position="58"/>
    </location>
</feature>
<proteinExistence type="predicted"/>
<protein>
    <submittedName>
        <fullName evidence="2">3467_t:CDS:1</fullName>
    </submittedName>
</protein>
<feature type="non-terminal residue" evidence="2">
    <location>
        <position position="1"/>
    </location>
</feature>
<evidence type="ECO:0000256" key="1">
    <source>
        <dbReference type="SAM" id="MobiDB-lite"/>
    </source>
</evidence>
<dbReference type="Proteomes" id="UP000789396">
    <property type="component" value="Unassembled WGS sequence"/>
</dbReference>